<evidence type="ECO:0000259" key="1">
    <source>
        <dbReference type="Pfam" id="PF07693"/>
    </source>
</evidence>
<dbReference type="SUPFAM" id="SSF52540">
    <property type="entry name" value="P-loop containing nucleoside triphosphate hydrolases"/>
    <property type="match status" value="1"/>
</dbReference>
<accession>A0A934I2H4</accession>
<dbReference type="InterPro" id="IPR011646">
    <property type="entry name" value="KAP_P-loop"/>
</dbReference>
<evidence type="ECO:0000313" key="3">
    <source>
        <dbReference type="Proteomes" id="UP000622687"/>
    </source>
</evidence>
<dbReference type="PANTHER" id="PTHR22674:SF6">
    <property type="entry name" value="NTPASE KAP FAMILY P-LOOP DOMAIN-CONTAINING PROTEIN 1"/>
    <property type="match status" value="1"/>
</dbReference>
<reference evidence="2" key="1">
    <citation type="submission" date="2020-12" db="EMBL/GenBank/DDBJ databases">
        <title>Clostridium thailandense sp. nov., a novel acetogenic bacterium isolated from peat land soil in Thailand.</title>
        <authorList>
            <person name="Chaikitkaew S."/>
            <person name="Birkeland N.K."/>
        </authorList>
    </citation>
    <scope>NUCLEOTIDE SEQUENCE</scope>
    <source>
        <strain evidence="2">DSM 17425</strain>
    </source>
</reference>
<keyword evidence="3" id="KW-1185">Reference proteome</keyword>
<gene>
    <name evidence="2" type="ORF">I6U51_19660</name>
</gene>
<dbReference type="Proteomes" id="UP000622687">
    <property type="component" value="Unassembled WGS sequence"/>
</dbReference>
<dbReference type="PANTHER" id="PTHR22674">
    <property type="entry name" value="NTPASE, KAP FAMILY P-LOOP DOMAIN-CONTAINING 1"/>
    <property type="match status" value="1"/>
</dbReference>
<dbReference type="Pfam" id="PF07693">
    <property type="entry name" value="KAP_NTPase"/>
    <property type="match status" value="1"/>
</dbReference>
<evidence type="ECO:0000313" key="2">
    <source>
        <dbReference type="EMBL" id="MBI6874892.1"/>
    </source>
</evidence>
<comment type="caution">
    <text evidence="2">The sequence shown here is derived from an EMBL/GenBank/DDBJ whole genome shotgun (WGS) entry which is preliminary data.</text>
</comment>
<dbReference type="Gene3D" id="3.40.50.300">
    <property type="entry name" value="P-loop containing nucleotide triphosphate hydrolases"/>
    <property type="match status" value="1"/>
</dbReference>
<proteinExistence type="predicted"/>
<dbReference type="RefSeq" id="WP_211144266.1">
    <property type="nucleotide sequence ID" value="NZ_JAEEGB010000035.1"/>
</dbReference>
<protein>
    <recommendedName>
        <fullName evidence="1">KAP NTPase domain-containing protein</fullName>
    </recommendedName>
</protein>
<dbReference type="InterPro" id="IPR052754">
    <property type="entry name" value="NTPase_KAP_P-loop"/>
</dbReference>
<organism evidence="2 3">
    <name type="scientific">Clostridium aciditolerans</name>
    <dbReference type="NCBI Taxonomy" id="339861"/>
    <lineage>
        <taxon>Bacteria</taxon>
        <taxon>Bacillati</taxon>
        <taxon>Bacillota</taxon>
        <taxon>Clostridia</taxon>
        <taxon>Eubacteriales</taxon>
        <taxon>Clostridiaceae</taxon>
        <taxon>Clostridium</taxon>
    </lineage>
</organism>
<dbReference type="AlphaFoldDB" id="A0A934I2H4"/>
<name>A0A934I2H4_9CLOT</name>
<feature type="domain" description="KAP NTPase" evidence="1">
    <location>
        <begin position="17"/>
        <end position="329"/>
    </location>
</feature>
<sequence length="574" mass="68121">MTSIFDDNVSSVDYLGYEPYVNGFEYVIYECKDILSRPVVFGIHGKWGVGKSTFMELLKCRFKDNKEFNILEINPWEYPENTDFISVFSAELYKVIMKDNDFTMPLEVLSKFARSILSPLKFKAGNQFLSIEYDLSKYNYDDQKDKIDNMLKQYYDKKDDIREILDDKNIHDKKFLIFIDDLDRCRVDKVIEIMESIKLILNSRNCIFFLGCDPLFLKSAVASHYESFIKFEAKMNGIEENEMVNDFAKEYLEKIIQVPFNIPNINRNSIGTLIKGMLEGEDILENKNSYKNEDLYKKFKNSIKIEFLSKLFYNSNMLPRRIKRVVNLIFMNYVFLFYKRDLEINTHFLALITIIGDIDSKIYSTYFWSENLAKTDLKIWLIDKNEKEINKINNTKIIKCIEIFNEFEKTKENVYDIKTAIDNIDAYLNITNISVFQLDEPEYFKYKSDTQTGKVVKDFINRFMFKESLVNFIGWFFTSVYDKQLLRIGISQNLMIYLNENDKVSDKNFLCKFEYNGINDNMVIKFRDRNLRSKFNKPVRDRDEYLINDENSEEIKEIIVNAFSLLHENGKLQS</sequence>
<dbReference type="InterPro" id="IPR027417">
    <property type="entry name" value="P-loop_NTPase"/>
</dbReference>
<dbReference type="EMBL" id="JAEEGB010000035">
    <property type="protein sequence ID" value="MBI6874892.1"/>
    <property type="molecule type" value="Genomic_DNA"/>
</dbReference>